<gene>
    <name evidence="11" type="ORF">LOTGIDRAFT_117637</name>
</gene>
<organism evidence="11 12">
    <name type="scientific">Lottia gigantea</name>
    <name type="common">Giant owl limpet</name>
    <dbReference type="NCBI Taxonomy" id="225164"/>
    <lineage>
        <taxon>Eukaryota</taxon>
        <taxon>Metazoa</taxon>
        <taxon>Spiralia</taxon>
        <taxon>Lophotrochozoa</taxon>
        <taxon>Mollusca</taxon>
        <taxon>Gastropoda</taxon>
        <taxon>Patellogastropoda</taxon>
        <taxon>Lottioidea</taxon>
        <taxon>Lottiidae</taxon>
        <taxon>Lottia</taxon>
    </lineage>
</organism>
<dbReference type="EMBL" id="KB201701">
    <property type="protein sequence ID" value="ESO94969.1"/>
    <property type="molecule type" value="Genomic_DNA"/>
</dbReference>
<evidence type="ECO:0000256" key="3">
    <source>
        <dbReference type="ARBA" id="ARBA00007768"/>
    </source>
</evidence>
<proteinExistence type="inferred from homology"/>
<keyword evidence="8" id="KW-0186">Copper</keyword>
<dbReference type="PANTHER" id="PTHR12598:SF0">
    <property type="entry name" value="COPPER HOMEOSTASIS PROTEIN CUTC HOMOLOG"/>
    <property type="match status" value="1"/>
</dbReference>
<dbReference type="PANTHER" id="PTHR12598">
    <property type="entry name" value="COPPER HOMEOSTASIS PROTEIN CUTC"/>
    <property type="match status" value="1"/>
</dbReference>
<keyword evidence="9" id="KW-0539">Nucleus</keyword>
<dbReference type="STRING" id="225164.V4C0K1"/>
<dbReference type="RefSeq" id="XP_009054174.1">
    <property type="nucleotide sequence ID" value="XM_009055926.1"/>
</dbReference>
<dbReference type="OMA" id="HRAFDQC"/>
<comment type="subunit">
    <text evidence="4">Homotetramer.</text>
</comment>
<dbReference type="Pfam" id="PF03932">
    <property type="entry name" value="CutC"/>
    <property type="match status" value="1"/>
</dbReference>
<comment type="subcellular location">
    <subcellularLocation>
        <location evidence="2">Cytoplasm</location>
    </subcellularLocation>
    <subcellularLocation>
        <location evidence="1">Nucleus</location>
    </subcellularLocation>
</comment>
<dbReference type="Gene3D" id="3.20.20.380">
    <property type="entry name" value="Copper homeostasis (CutC) domain"/>
    <property type="match status" value="1"/>
</dbReference>
<evidence type="ECO:0000256" key="5">
    <source>
        <dbReference type="ARBA" id="ARBA00019014"/>
    </source>
</evidence>
<dbReference type="Proteomes" id="UP000030746">
    <property type="component" value="Unassembled WGS sequence"/>
</dbReference>
<evidence type="ECO:0000256" key="1">
    <source>
        <dbReference type="ARBA" id="ARBA00004123"/>
    </source>
</evidence>
<dbReference type="CTD" id="20231521"/>
<name>V4C0K1_LOTGI</name>
<dbReference type="GO" id="GO:0005634">
    <property type="term" value="C:nucleus"/>
    <property type="evidence" value="ECO:0007669"/>
    <property type="project" value="UniProtKB-SubCell"/>
</dbReference>
<reference evidence="11 12" key="1">
    <citation type="journal article" date="2013" name="Nature">
        <title>Insights into bilaterian evolution from three spiralian genomes.</title>
        <authorList>
            <person name="Simakov O."/>
            <person name="Marletaz F."/>
            <person name="Cho S.J."/>
            <person name="Edsinger-Gonzales E."/>
            <person name="Havlak P."/>
            <person name="Hellsten U."/>
            <person name="Kuo D.H."/>
            <person name="Larsson T."/>
            <person name="Lv J."/>
            <person name="Arendt D."/>
            <person name="Savage R."/>
            <person name="Osoegawa K."/>
            <person name="de Jong P."/>
            <person name="Grimwood J."/>
            <person name="Chapman J.A."/>
            <person name="Shapiro H."/>
            <person name="Aerts A."/>
            <person name="Otillar R.P."/>
            <person name="Terry A.Y."/>
            <person name="Boore J.L."/>
            <person name="Grigoriev I.V."/>
            <person name="Lindberg D.R."/>
            <person name="Seaver E.C."/>
            <person name="Weisblat D.A."/>
            <person name="Putnam N.H."/>
            <person name="Rokhsar D.S."/>
        </authorList>
    </citation>
    <scope>NUCLEOTIDE SEQUENCE [LARGE SCALE GENOMIC DNA]</scope>
</reference>
<dbReference type="HOGENOM" id="CLU_050555_3_2_1"/>
<evidence type="ECO:0000256" key="2">
    <source>
        <dbReference type="ARBA" id="ARBA00004496"/>
    </source>
</evidence>
<evidence type="ECO:0000256" key="7">
    <source>
        <dbReference type="ARBA" id="ARBA00022723"/>
    </source>
</evidence>
<comment type="function">
    <text evidence="10">May play a role in copper homeostasis. Can bind one Cu(1+) per subunit.</text>
</comment>
<dbReference type="GO" id="GO:0005507">
    <property type="term" value="F:copper ion binding"/>
    <property type="evidence" value="ECO:0007669"/>
    <property type="project" value="TreeGrafter"/>
</dbReference>
<keyword evidence="7" id="KW-0479">Metal-binding</keyword>
<dbReference type="FunFam" id="3.20.20.380:FF:000002">
    <property type="entry name" value="copper homeostasis protein cutC homolog"/>
    <property type="match status" value="1"/>
</dbReference>
<keyword evidence="6" id="KW-0963">Cytoplasm</keyword>
<protein>
    <recommendedName>
        <fullName evidence="5">Copper homeostasis protein cutC homolog</fullName>
    </recommendedName>
</protein>
<evidence type="ECO:0000256" key="4">
    <source>
        <dbReference type="ARBA" id="ARBA00011881"/>
    </source>
</evidence>
<comment type="similarity">
    <text evidence="3">Belongs to the CutC family.</text>
</comment>
<dbReference type="OrthoDB" id="7392499at2759"/>
<evidence type="ECO:0000313" key="12">
    <source>
        <dbReference type="Proteomes" id="UP000030746"/>
    </source>
</evidence>
<evidence type="ECO:0000256" key="10">
    <source>
        <dbReference type="ARBA" id="ARBA00055012"/>
    </source>
</evidence>
<sequence length="249" mass="27141">MEVCIDSVASARNAELGGAEKVELCANLMEGGTTPTLGMLKIIKQNIKIPVFVMIRPRGGDFLYDDDEFEVMKQDIIEFKKVKADGFVFGILKIDGTVDVERCAELLGMIRPFPATFHRAIDMCMKPLIELDDIIKLGFERVLTSGGAQTALDGAPLIREMVSKAAARIIVMPGGGINSNNIDRILLQTGAKEFHCSARSSSSSLMNHRKEGISMGASLSPPEFTVKVTDSKKVQQLVEMATSIWDCGQ</sequence>
<dbReference type="GeneID" id="20231521"/>
<evidence type="ECO:0000256" key="6">
    <source>
        <dbReference type="ARBA" id="ARBA00022490"/>
    </source>
</evidence>
<keyword evidence="12" id="KW-1185">Reference proteome</keyword>
<dbReference type="InterPro" id="IPR005627">
    <property type="entry name" value="CutC-like"/>
</dbReference>
<dbReference type="HAMAP" id="MF_00795">
    <property type="entry name" value="CutC"/>
    <property type="match status" value="1"/>
</dbReference>
<dbReference type="InterPro" id="IPR036822">
    <property type="entry name" value="CutC-like_dom_sf"/>
</dbReference>
<dbReference type="KEGG" id="lgi:LOTGIDRAFT_117637"/>
<evidence type="ECO:0000256" key="8">
    <source>
        <dbReference type="ARBA" id="ARBA00023008"/>
    </source>
</evidence>
<dbReference type="AlphaFoldDB" id="V4C0K1"/>
<evidence type="ECO:0000256" key="9">
    <source>
        <dbReference type="ARBA" id="ARBA00023242"/>
    </source>
</evidence>
<accession>V4C0K1</accession>
<dbReference type="GO" id="GO:0005737">
    <property type="term" value="C:cytoplasm"/>
    <property type="evidence" value="ECO:0007669"/>
    <property type="project" value="UniProtKB-SubCell"/>
</dbReference>
<dbReference type="SUPFAM" id="SSF110395">
    <property type="entry name" value="CutC-like"/>
    <property type="match status" value="1"/>
</dbReference>
<evidence type="ECO:0000313" key="11">
    <source>
        <dbReference type="EMBL" id="ESO94969.1"/>
    </source>
</evidence>